<dbReference type="AlphaFoldDB" id="A0A423WXI6"/>
<protein>
    <submittedName>
        <fullName evidence="1">Uncharacterized protein</fullName>
    </submittedName>
</protein>
<sequence length="78" mass="8666">MKVNSAEELGGMRNGSLYRLLNTDVDMDCLGLEIRMRSHSLDLSDRFSRTLNIYIRHDHTASTLFSEGQAAGFANAAC</sequence>
<accession>A0A423WXI6</accession>
<gene>
    <name evidence="1" type="ORF">VMCG_03307</name>
</gene>
<dbReference type="Proteomes" id="UP000283895">
    <property type="component" value="Unassembled WGS sequence"/>
</dbReference>
<proteinExistence type="predicted"/>
<reference evidence="1 2" key="1">
    <citation type="submission" date="2015-09" db="EMBL/GenBank/DDBJ databases">
        <title>Host preference determinants of Valsa canker pathogens revealed by comparative genomics.</title>
        <authorList>
            <person name="Yin Z."/>
            <person name="Huang L."/>
        </authorList>
    </citation>
    <scope>NUCLEOTIDE SEQUENCE [LARGE SCALE GENOMIC DNA]</scope>
    <source>
        <strain evidence="1 2">03-1</strain>
    </source>
</reference>
<keyword evidence="2" id="KW-1185">Reference proteome</keyword>
<comment type="caution">
    <text evidence="1">The sequence shown here is derived from an EMBL/GenBank/DDBJ whole genome shotgun (WGS) entry which is preliminary data.</text>
</comment>
<evidence type="ECO:0000313" key="1">
    <source>
        <dbReference type="EMBL" id="ROW08241.1"/>
    </source>
</evidence>
<organism evidence="1 2">
    <name type="scientific">Cytospora schulzeri</name>
    <dbReference type="NCBI Taxonomy" id="448051"/>
    <lineage>
        <taxon>Eukaryota</taxon>
        <taxon>Fungi</taxon>
        <taxon>Dikarya</taxon>
        <taxon>Ascomycota</taxon>
        <taxon>Pezizomycotina</taxon>
        <taxon>Sordariomycetes</taxon>
        <taxon>Sordariomycetidae</taxon>
        <taxon>Diaporthales</taxon>
        <taxon>Cytosporaceae</taxon>
        <taxon>Cytospora</taxon>
    </lineage>
</organism>
<dbReference type="EMBL" id="LKEA01000006">
    <property type="protein sequence ID" value="ROW08241.1"/>
    <property type="molecule type" value="Genomic_DNA"/>
</dbReference>
<name>A0A423WXI6_9PEZI</name>
<evidence type="ECO:0000313" key="2">
    <source>
        <dbReference type="Proteomes" id="UP000283895"/>
    </source>
</evidence>